<protein>
    <submittedName>
        <fullName evidence="1">Uncharacterized protein</fullName>
    </submittedName>
</protein>
<gene>
    <name evidence="1" type="ORF">KIMH_03240</name>
</gene>
<organism evidence="1 2">
    <name type="scientific">Bombiscardovia apis</name>
    <dbReference type="NCBI Taxonomy" id="2932182"/>
    <lineage>
        <taxon>Bacteria</taxon>
        <taxon>Bacillati</taxon>
        <taxon>Actinomycetota</taxon>
        <taxon>Actinomycetes</taxon>
        <taxon>Bifidobacteriales</taxon>
        <taxon>Bifidobacteriaceae</taxon>
        <taxon>Bombiscardovia</taxon>
    </lineage>
</organism>
<name>A0ABM8BBA7_9BIFI</name>
<evidence type="ECO:0000313" key="1">
    <source>
        <dbReference type="EMBL" id="BDR54213.1"/>
    </source>
</evidence>
<sequence>MALVLTGHQNAGQFSYIGDGDSLTSLGECPLGQESNQLAGGQVFVDKMTGERPPLVVKSEIYSARSELGVKLFVGALADAQVNLWEALGEGSNRL</sequence>
<keyword evidence="2" id="KW-1185">Reference proteome</keyword>
<dbReference type="Proteomes" id="UP001321748">
    <property type="component" value="Chromosome"/>
</dbReference>
<evidence type="ECO:0000313" key="2">
    <source>
        <dbReference type="Proteomes" id="UP001321748"/>
    </source>
</evidence>
<reference evidence="1 2" key="1">
    <citation type="journal article" date="2023" name="Microbiol. Spectr.">
        <title>Symbiosis of Carpenter Bees with Uncharacterized Lactic Acid Bacteria Showing NAD Auxotrophy.</title>
        <authorList>
            <person name="Kawasaki S."/>
            <person name="Ozawa K."/>
            <person name="Mori T."/>
            <person name="Yamamoto A."/>
            <person name="Ito M."/>
            <person name="Ohkuma M."/>
            <person name="Sakamoto M."/>
            <person name="Matsutani M."/>
        </authorList>
    </citation>
    <scope>NUCLEOTIDE SEQUENCE [LARGE SCALE GENOMIC DNA]</scope>
    <source>
        <strain evidence="1 2">KimH</strain>
    </source>
</reference>
<accession>A0ABM8BBA7</accession>
<proteinExistence type="predicted"/>
<dbReference type="EMBL" id="AP026800">
    <property type="protein sequence ID" value="BDR54213.1"/>
    <property type="molecule type" value="Genomic_DNA"/>
</dbReference>